<sequence>MNNYDDRPLSYHEFIKYMLNGRFYGRKTDIGKRFLNVYHCPSTCFDHDNINFNVLFNPDMAHFDPMQTNQCQASSTTDNTNRHKTTVPNRKRNQSNLAQRHDDSIKSSKGIKKLAQKPPLAHHSSQPQVVSSCQYPNELNKDCLMEGKAKCQRPKKFPTSHDKKQSIHVGKDDQADGYRKGPRARHDSPSLVGRNHPNQLNEDCSTEEDAEHQLSKKFITSNDNNQSTDVGHDDQAERYPFDVANDHLRSEINLSVSKPLNHSSKDIHQSTSMSNHSNDNDKDSSSIKKEGGKLNNLSAFRKCHHEMDSEQCVSDQWTMFIHLQGWQPLVSDIDWISDQYMAYGLLALLFGHEENGTLYINSVKLIGFVSLVDLSVKAILANQTEAESMPLINFLQAEGKQLQNQPAAFSVTSPGFGIHLPNNLKQAMLESCQTAMAPCWYSKFVYVDAFSKLEDRTPLIEVFDFSSDQAKVVNFQLETPVLQ</sequence>
<dbReference type="InParanoid" id="B3S2G1"/>
<reference evidence="2 3" key="1">
    <citation type="journal article" date="2008" name="Nature">
        <title>The Trichoplax genome and the nature of placozoans.</title>
        <authorList>
            <person name="Srivastava M."/>
            <person name="Begovic E."/>
            <person name="Chapman J."/>
            <person name="Putnam N.H."/>
            <person name="Hellsten U."/>
            <person name="Kawashima T."/>
            <person name="Kuo A."/>
            <person name="Mitros T."/>
            <person name="Salamov A."/>
            <person name="Carpenter M.L."/>
            <person name="Signorovitch A.Y."/>
            <person name="Moreno M.A."/>
            <person name="Kamm K."/>
            <person name="Grimwood J."/>
            <person name="Schmutz J."/>
            <person name="Shapiro H."/>
            <person name="Grigoriev I.V."/>
            <person name="Buss L.W."/>
            <person name="Schierwater B."/>
            <person name="Dellaporta S.L."/>
            <person name="Rokhsar D.S."/>
        </authorList>
    </citation>
    <scope>NUCLEOTIDE SEQUENCE [LARGE SCALE GENOMIC DNA]</scope>
    <source>
        <strain evidence="2 3">Grell-BS-1999</strain>
    </source>
</reference>
<feature type="region of interest" description="Disordered" evidence="1">
    <location>
        <begin position="152"/>
        <end position="212"/>
    </location>
</feature>
<evidence type="ECO:0000313" key="2">
    <source>
        <dbReference type="EMBL" id="EDV23091.1"/>
    </source>
</evidence>
<gene>
    <name evidence="2" type="ORF">TRIADDRAFT_58013</name>
</gene>
<organism evidence="2 3">
    <name type="scientific">Trichoplax adhaerens</name>
    <name type="common">Trichoplax reptans</name>
    <dbReference type="NCBI Taxonomy" id="10228"/>
    <lineage>
        <taxon>Eukaryota</taxon>
        <taxon>Metazoa</taxon>
        <taxon>Placozoa</taxon>
        <taxon>Uniplacotomia</taxon>
        <taxon>Trichoplacea</taxon>
        <taxon>Trichoplacidae</taxon>
        <taxon>Trichoplax</taxon>
    </lineage>
</organism>
<dbReference type="Proteomes" id="UP000009022">
    <property type="component" value="Unassembled WGS sequence"/>
</dbReference>
<proteinExistence type="predicted"/>
<dbReference type="RefSeq" id="XP_002114001.1">
    <property type="nucleotide sequence ID" value="XM_002113965.1"/>
</dbReference>
<dbReference type="KEGG" id="tad:TRIADDRAFT_58013"/>
<dbReference type="GeneID" id="6755535"/>
<accession>B3S2G1</accession>
<feature type="compositionally biased region" description="Basic and acidic residues" evidence="1">
    <location>
        <begin position="278"/>
        <end position="291"/>
    </location>
</feature>
<evidence type="ECO:0000256" key="1">
    <source>
        <dbReference type="SAM" id="MobiDB-lite"/>
    </source>
</evidence>
<feature type="compositionally biased region" description="Basic residues" evidence="1">
    <location>
        <begin position="82"/>
        <end position="93"/>
    </location>
</feature>
<evidence type="ECO:0000313" key="3">
    <source>
        <dbReference type="Proteomes" id="UP000009022"/>
    </source>
</evidence>
<dbReference type="CTD" id="6755535"/>
<dbReference type="HOGENOM" id="CLU_565437_0_0_1"/>
<keyword evidence="3" id="KW-1185">Reference proteome</keyword>
<feature type="region of interest" description="Disordered" evidence="1">
    <location>
        <begin position="254"/>
        <end position="291"/>
    </location>
</feature>
<dbReference type="EMBL" id="DS985247">
    <property type="protein sequence ID" value="EDV23091.1"/>
    <property type="molecule type" value="Genomic_DNA"/>
</dbReference>
<protein>
    <submittedName>
        <fullName evidence="2">Uncharacterized protein</fullName>
    </submittedName>
</protein>
<feature type="region of interest" description="Disordered" evidence="1">
    <location>
        <begin position="70"/>
        <end position="129"/>
    </location>
</feature>
<feature type="compositionally biased region" description="Polar residues" evidence="1">
    <location>
        <begin position="70"/>
        <end position="79"/>
    </location>
</feature>
<name>B3S2G1_TRIAD</name>
<feature type="compositionally biased region" description="Basic and acidic residues" evidence="1">
    <location>
        <begin position="159"/>
        <end position="188"/>
    </location>
</feature>
<dbReference type="AlphaFoldDB" id="B3S2G1"/>